<dbReference type="InterPro" id="IPR036291">
    <property type="entry name" value="NAD(P)-bd_dom_sf"/>
</dbReference>
<evidence type="ECO:0000313" key="4">
    <source>
        <dbReference type="Proteomes" id="UP000316714"/>
    </source>
</evidence>
<dbReference type="InterPro" id="IPR050463">
    <property type="entry name" value="Gfo/Idh/MocA_oxidrdct_glycsds"/>
</dbReference>
<keyword evidence="3" id="KW-0560">Oxidoreductase</keyword>
<protein>
    <submittedName>
        <fullName evidence="3">Inositol 2-dehydrogenase</fullName>
        <ecNumber evidence="3">1.1.1.18</ecNumber>
    </submittedName>
</protein>
<dbReference type="PANTHER" id="PTHR43818:SF5">
    <property type="entry name" value="OXIDOREDUCTASE FAMILY PROTEIN"/>
    <property type="match status" value="1"/>
</dbReference>
<dbReference type="Pfam" id="PF01408">
    <property type="entry name" value="GFO_IDH_MocA"/>
    <property type="match status" value="1"/>
</dbReference>
<dbReference type="AlphaFoldDB" id="A0A5C5VHA1"/>
<dbReference type="EMBL" id="SIHJ01000001">
    <property type="protein sequence ID" value="TWT37996.1"/>
    <property type="molecule type" value="Genomic_DNA"/>
</dbReference>
<evidence type="ECO:0000256" key="1">
    <source>
        <dbReference type="SAM" id="MobiDB-lite"/>
    </source>
</evidence>
<name>A0A5C5VHA1_9BACT</name>
<dbReference type="SUPFAM" id="SSF51735">
    <property type="entry name" value="NAD(P)-binding Rossmann-fold domains"/>
    <property type="match status" value="1"/>
</dbReference>
<dbReference type="PROSITE" id="PS51318">
    <property type="entry name" value="TAT"/>
    <property type="match status" value="1"/>
</dbReference>
<evidence type="ECO:0000313" key="3">
    <source>
        <dbReference type="EMBL" id="TWT37996.1"/>
    </source>
</evidence>
<dbReference type="Gene3D" id="3.30.360.10">
    <property type="entry name" value="Dihydrodipicolinate Reductase, domain 2"/>
    <property type="match status" value="1"/>
</dbReference>
<comment type="caution">
    <text evidence="3">The sequence shown here is derived from an EMBL/GenBank/DDBJ whole genome shotgun (WGS) entry which is preliminary data.</text>
</comment>
<dbReference type="InterPro" id="IPR006311">
    <property type="entry name" value="TAT_signal"/>
</dbReference>
<organism evidence="3 4">
    <name type="scientific">Posidoniimonas corsicana</name>
    <dbReference type="NCBI Taxonomy" id="1938618"/>
    <lineage>
        <taxon>Bacteria</taxon>
        <taxon>Pseudomonadati</taxon>
        <taxon>Planctomycetota</taxon>
        <taxon>Planctomycetia</taxon>
        <taxon>Pirellulales</taxon>
        <taxon>Lacipirellulaceae</taxon>
        <taxon>Posidoniimonas</taxon>
    </lineage>
</organism>
<dbReference type="Gene3D" id="3.40.50.720">
    <property type="entry name" value="NAD(P)-binding Rossmann-like Domain"/>
    <property type="match status" value="1"/>
</dbReference>
<dbReference type="GO" id="GO:0000166">
    <property type="term" value="F:nucleotide binding"/>
    <property type="evidence" value="ECO:0007669"/>
    <property type="project" value="InterPro"/>
</dbReference>
<dbReference type="InterPro" id="IPR000683">
    <property type="entry name" value="Gfo/Idh/MocA-like_OxRdtase_N"/>
</dbReference>
<sequence length="459" mass="49684">MGEKQQTTTPNSPSRRGFLAASGAAVATASLASRAMAVAPHTFGDDTIKVGLVGCGGRGKSAVQQIINTPGPIKVVALADAFEYRIKEAINSSNAAARDKLGSDGGNVQDIVDVPAERQFVGLDAYKGLLETDCDLVVLATPPGFRPVQLEAAVNAGKHVFTEKPLAVDAPGVRRVLAAGETAKKNNTAVAVGLQRRHEPKYIETIDRLRDGAIGDIILTRVYWNGSPLWNRSRYELGQLLGRRPNELEYQVNNWYYFNWLCGDHIVEQHIHNIDVSNWLFGSLPEYAYGMGGREVRTGKQFGQIFDHHMVEFTMPGGATMLSACRQQAGCVTNVSEHAHGTAGSADISGGRIFKPNGQIAWKFEGRNPQGHQQEQTDLIANLRKGVIQNETEYGATSTMAAILGRMVTYSGKQIRWDDAIASEMSLAGDLNSWDASAPVTPDDEGRYPVPVPGKTQVV</sequence>
<reference evidence="3 4" key="1">
    <citation type="submission" date="2019-02" db="EMBL/GenBank/DDBJ databases">
        <title>Deep-cultivation of Planctomycetes and their phenomic and genomic characterization uncovers novel biology.</title>
        <authorList>
            <person name="Wiegand S."/>
            <person name="Jogler M."/>
            <person name="Boedeker C."/>
            <person name="Pinto D."/>
            <person name="Vollmers J."/>
            <person name="Rivas-Marin E."/>
            <person name="Kohn T."/>
            <person name="Peeters S.H."/>
            <person name="Heuer A."/>
            <person name="Rast P."/>
            <person name="Oberbeckmann S."/>
            <person name="Bunk B."/>
            <person name="Jeske O."/>
            <person name="Meyerdierks A."/>
            <person name="Storesund J.E."/>
            <person name="Kallscheuer N."/>
            <person name="Luecker S."/>
            <person name="Lage O.M."/>
            <person name="Pohl T."/>
            <person name="Merkel B.J."/>
            <person name="Hornburger P."/>
            <person name="Mueller R.-W."/>
            <person name="Bruemmer F."/>
            <person name="Labrenz M."/>
            <person name="Spormann A.M."/>
            <person name="Op Den Camp H."/>
            <person name="Overmann J."/>
            <person name="Amann R."/>
            <person name="Jetten M.S.M."/>
            <person name="Mascher T."/>
            <person name="Medema M.H."/>
            <person name="Devos D.P."/>
            <person name="Kaster A.-K."/>
            <person name="Ovreas L."/>
            <person name="Rohde M."/>
            <person name="Galperin M.Y."/>
            <person name="Jogler C."/>
        </authorList>
    </citation>
    <scope>NUCLEOTIDE SEQUENCE [LARGE SCALE GENOMIC DNA]</scope>
    <source>
        <strain evidence="3 4">KOR34</strain>
    </source>
</reference>
<gene>
    <name evidence="3" type="primary">iolG_6</name>
    <name evidence="3" type="ORF">KOR34_29620</name>
</gene>
<feature type="domain" description="Gfo/Idh/MocA-like oxidoreductase N-terminal" evidence="2">
    <location>
        <begin position="48"/>
        <end position="193"/>
    </location>
</feature>
<keyword evidence="4" id="KW-1185">Reference proteome</keyword>
<dbReference type="SUPFAM" id="SSF55347">
    <property type="entry name" value="Glyceraldehyde-3-phosphate dehydrogenase-like, C-terminal domain"/>
    <property type="match status" value="1"/>
</dbReference>
<proteinExistence type="predicted"/>
<dbReference type="GO" id="GO:0050112">
    <property type="term" value="F:inositol 2-dehydrogenase (NAD+) activity"/>
    <property type="evidence" value="ECO:0007669"/>
    <property type="project" value="UniProtKB-EC"/>
</dbReference>
<accession>A0A5C5VHA1</accession>
<feature type="region of interest" description="Disordered" evidence="1">
    <location>
        <begin position="436"/>
        <end position="459"/>
    </location>
</feature>
<dbReference type="PANTHER" id="PTHR43818">
    <property type="entry name" value="BCDNA.GH03377"/>
    <property type="match status" value="1"/>
</dbReference>
<dbReference type="EC" id="1.1.1.18" evidence="3"/>
<dbReference type="OrthoDB" id="253515at2"/>
<evidence type="ECO:0000259" key="2">
    <source>
        <dbReference type="Pfam" id="PF01408"/>
    </source>
</evidence>
<dbReference type="Proteomes" id="UP000316714">
    <property type="component" value="Unassembled WGS sequence"/>
</dbReference>
<dbReference type="RefSeq" id="WP_146565290.1">
    <property type="nucleotide sequence ID" value="NZ_SIHJ01000001.1"/>
</dbReference>